<keyword evidence="2" id="KW-0472">Membrane</keyword>
<reference evidence="5 6" key="1">
    <citation type="submission" date="2018-03" db="EMBL/GenBank/DDBJ databases">
        <title>Genomic Encyclopedia of Archaeal and Bacterial Type Strains, Phase II (KMG-II): from individual species to whole genera.</title>
        <authorList>
            <person name="Goeker M."/>
        </authorList>
    </citation>
    <scope>NUCLEOTIDE SEQUENCE [LARGE SCALE GENOMIC DNA]</scope>
    <source>
        <strain evidence="5 6">DSM 44889</strain>
    </source>
</reference>
<sequence length="907" mass="93987">MWQHLAVLTVVPILATVFIAVEAVLARTAEVADVRAANRQLVTAEQLDGVRRALNNETLPTLALAVVRTAAGTQPGLLTPTAQLQLRAAGSQPVADARAETDAAISAVQAPEALPVLQVTVRALERARLQADTNTAHLASLSAQYVRLSDALLTAEHEATAGAAALATSRSRTATAVADVERIIDLSAQASRQLPLAFTTVVAVPADREASIKQLQAAMGSYVTMAWRSSDLSSPELRAQALAAITDAQTRDLSPIMARETMRTPTLGSADALLALRRANGVRDAALGAVLHTALVEAARASAADSASVQRTLLVTAATAALALIASVLVTTAVARHLTQSLSDLDSAARQAMEGEAVTSDARGPREVRVTSQALERTAMGLRRVREQAEAVAQGDLQRALELPAMPGRLGAVLHSSFEAVVHAVEARDALRAELLHRATHDALTGLPNRTAALAAVSSALHGAEARQHAVFEAPWRGVAVLFVDLDGFKAINDRQGHAAGDQVLVAVAERLRSAVRPADVAARLGGDEFVVVLDDVDLIEAEAVAERIVHDVQAPVALGGAPALAVGASVGLAHSTRGASVTTADQLVAYADAAVYRAKHLGRGRVVVYDAQLSDEAAARRALGVELRSRLASGELAIDWEPVLGMGSPATGAHGDPGSTSAVARWLAVPVWGAEEDEDDDARGCARSAGADLLDLARTEGVCVELSLWALRAATSRAAQRHATDAGATAIAVRLADGLLTDPDLPDHVVDVLVSSDLPPHLLTVVVSEDGIHGRAVVAQSLALLRAAGVRVAVDGTGATPVRDLLHLPADEVWFSDDAPLVPQPGGRRSADQLVLAVSALGLDVVVGGVSTSEQLQRARECGAVAVRGPLAHQLAGQLADQLTRQPTQGGGPRPPVTTYVAPAAG</sequence>
<dbReference type="InterPro" id="IPR000160">
    <property type="entry name" value="GGDEF_dom"/>
</dbReference>
<dbReference type="PROSITE" id="PS50887">
    <property type="entry name" value="GGDEF"/>
    <property type="match status" value="1"/>
</dbReference>
<evidence type="ECO:0000259" key="4">
    <source>
        <dbReference type="PROSITE" id="PS50887"/>
    </source>
</evidence>
<keyword evidence="2" id="KW-1133">Transmembrane helix</keyword>
<evidence type="ECO:0000313" key="6">
    <source>
        <dbReference type="Proteomes" id="UP000245469"/>
    </source>
</evidence>
<gene>
    <name evidence="5" type="ORF">BXY45_10697</name>
</gene>
<dbReference type="SUPFAM" id="SSF141868">
    <property type="entry name" value="EAL domain-like"/>
    <property type="match status" value="1"/>
</dbReference>
<dbReference type="AlphaFoldDB" id="A0A316ACN9"/>
<comment type="caution">
    <text evidence="5">The sequence shown here is derived from an EMBL/GenBank/DDBJ whole genome shotgun (WGS) entry which is preliminary data.</text>
</comment>
<dbReference type="InterPro" id="IPR001633">
    <property type="entry name" value="EAL_dom"/>
</dbReference>
<evidence type="ECO:0000259" key="3">
    <source>
        <dbReference type="PROSITE" id="PS50883"/>
    </source>
</evidence>
<dbReference type="Pfam" id="PF00563">
    <property type="entry name" value="EAL"/>
    <property type="match status" value="1"/>
</dbReference>
<dbReference type="SUPFAM" id="SSF55073">
    <property type="entry name" value="Nucleotide cyclase"/>
    <property type="match status" value="1"/>
</dbReference>
<evidence type="ECO:0000313" key="5">
    <source>
        <dbReference type="EMBL" id="PWJ54654.1"/>
    </source>
</evidence>
<dbReference type="SMART" id="SM00052">
    <property type="entry name" value="EAL"/>
    <property type="match status" value="1"/>
</dbReference>
<evidence type="ECO:0000256" key="2">
    <source>
        <dbReference type="SAM" id="Phobius"/>
    </source>
</evidence>
<dbReference type="InterPro" id="IPR029787">
    <property type="entry name" value="Nucleotide_cyclase"/>
</dbReference>
<dbReference type="NCBIfam" id="TIGR00254">
    <property type="entry name" value="GGDEF"/>
    <property type="match status" value="1"/>
</dbReference>
<accession>A0A316ACN9</accession>
<dbReference type="PROSITE" id="PS50883">
    <property type="entry name" value="EAL"/>
    <property type="match status" value="1"/>
</dbReference>
<feature type="domain" description="EAL" evidence="3">
    <location>
        <begin position="621"/>
        <end position="890"/>
    </location>
</feature>
<dbReference type="Pfam" id="PF00990">
    <property type="entry name" value="GGDEF"/>
    <property type="match status" value="1"/>
</dbReference>
<keyword evidence="2" id="KW-0812">Transmembrane</keyword>
<dbReference type="SMART" id="SM00267">
    <property type="entry name" value="GGDEF"/>
    <property type="match status" value="1"/>
</dbReference>
<dbReference type="PANTHER" id="PTHR44757:SF2">
    <property type="entry name" value="BIOFILM ARCHITECTURE MAINTENANCE PROTEIN MBAA"/>
    <property type="match status" value="1"/>
</dbReference>
<name>A0A316ACN9_9ACTN</name>
<keyword evidence="6" id="KW-1185">Reference proteome</keyword>
<dbReference type="CDD" id="cd01949">
    <property type="entry name" value="GGDEF"/>
    <property type="match status" value="1"/>
</dbReference>
<feature type="region of interest" description="Disordered" evidence="1">
    <location>
        <begin position="885"/>
        <end position="907"/>
    </location>
</feature>
<dbReference type="InterPro" id="IPR043128">
    <property type="entry name" value="Rev_trsase/Diguanyl_cyclase"/>
</dbReference>
<dbReference type="Proteomes" id="UP000245469">
    <property type="component" value="Unassembled WGS sequence"/>
</dbReference>
<evidence type="ECO:0000256" key="1">
    <source>
        <dbReference type="SAM" id="MobiDB-lite"/>
    </source>
</evidence>
<feature type="transmembrane region" description="Helical" evidence="2">
    <location>
        <begin position="313"/>
        <end position="335"/>
    </location>
</feature>
<feature type="domain" description="GGDEF" evidence="4">
    <location>
        <begin position="477"/>
        <end position="612"/>
    </location>
</feature>
<organism evidence="5 6">
    <name type="scientific">Quadrisphaera granulorum</name>
    <dbReference type="NCBI Taxonomy" id="317664"/>
    <lineage>
        <taxon>Bacteria</taxon>
        <taxon>Bacillati</taxon>
        <taxon>Actinomycetota</taxon>
        <taxon>Actinomycetes</taxon>
        <taxon>Kineosporiales</taxon>
        <taxon>Kineosporiaceae</taxon>
        <taxon>Quadrisphaera</taxon>
    </lineage>
</organism>
<dbReference type="Gene3D" id="3.30.70.270">
    <property type="match status" value="1"/>
</dbReference>
<dbReference type="EMBL" id="QGDQ01000006">
    <property type="protein sequence ID" value="PWJ54654.1"/>
    <property type="molecule type" value="Genomic_DNA"/>
</dbReference>
<dbReference type="Gene3D" id="3.20.20.450">
    <property type="entry name" value="EAL domain"/>
    <property type="match status" value="1"/>
</dbReference>
<dbReference type="InterPro" id="IPR035919">
    <property type="entry name" value="EAL_sf"/>
</dbReference>
<proteinExistence type="predicted"/>
<protein>
    <submittedName>
        <fullName evidence="5">Diguanylate cyclase (GGDEF)-like protein</fullName>
    </submittedName>
</protein>
<dbReference type="InterPro" id="IPR052155">
    <property type="entry name" value="Biofilm_reg_signaling"/>
</dbReference>
<dbReference type="PANTHER" id="PTHR44757">
    <property type="entry name" value="DIGUANYLATE CYCLASE DGCP"/>
    <property type="match status" value="1"/>
</dbReference>